<dbReference type="InterPro" id="IPR036034">
    <property type="entry name" value="PDZ_sf"/>
</dbReference>
<dbReference type="InterPro" id="IPR029045">
    <property type="entry name" value="ClpP/crotonase-like_dom_sf"/>
</dbReference>
<dbReference type="Pfam" id="PF13180">
    <property type="entry name" value="PDZ_2"/>
    <property type="match status" value="1"/>
</dbReference>
<comment type="similarity">
    <text evidence="1 5">Belongs to the peptidase S41A family.</text>
</comment>
<dbReference type="FunFam" id="3.90.226.10:FF:000029">
    <property type="entry name" value="Peptidase, S41 family"/>
    <property type="match status" value="1"/>
</dbReference>
<dbReference type="FunFam" id="2.30.42.10:FF:000063">
    <property type="entry name" value="Peptidase, S41 family"/>
    <property type="match status" value="1"/>
</dbReference>
<dbReference type="InterPro" id="IPR055210">
    <property type="entry name" value="CtpA/B_N"/>
</dbReference>
<feature type="compositionally biased region" description="Basic and acidic residues" evidence="6">
    <location>
        <begin position="388"/>
        <end position="410"/>
    </location>
</feature>
<keyword evidence="4 5" id="KW-0720">Serine protease</keyword>
<dbReference type="Pfam" id="PF22694">
    <property type="entry name" value="CtpB_N-like"/>
    <property type="match status" value="1"/>
</dbReference>
<feature type="compositionally biased region" description="Basic and acidic residues" evidence="6">
    <location>
        <begin position="419"/>
        <end position="432"/>
    </location>
</feature>
<dbReference type="AlphaFoldDB" id="A0A2T5MG94"/>
<gene>
    <name evidence="8" type="ORF">CJD38_09805</name>
</gene>
<dbReference type="InterPro" id="IPR001478">
    <property type="entry name" value="PDZ"/>
</dbReference>
<dbReference type="SMART" id="SM00245">
    <property type="entry name" value="TSPc"/>
    <property type="match status" value="1"/>
</dbReference>
<dbReference type="PROSITE" id="PS50106">
    <property type="entry name" value="PDZ"/>
    <property type="match status" value="1"/>
</dbReference>
<reference evidence="8 9" key="1">
    <citation type="submission" date="2018-04" db="EMBL/GenBank/DDBJ databases">
        <title>Novel species isolated from glacier.</title>
        <authorList>
            <person name="Liu Q."/>
            <person name="Xin Y.-H."/>
        </authorList>
    </citation>
    <scope>NUCLEOTIDE SEQUENCE [LARGE SCALE GENOMIC DNA]</scope>
    <source>
        <strain evidence="8 9">GT1R17</strain>
    </source>
</reference>
<dbReference type="Gene3D" id="2.30.42.10">
    <property type="match status" value="1"/>
</dbReference>
<dbReference type="Proteomes" id="UP000244248">
    <property type="component" value="Unassembled WGS sequence"/>
</dbReference>
<dbReference type="EMBL" id="QANS01000003">
    <property type="protein sequence ID" value="PTU31604.1"/>
    <property type="molecule type" value="Genomic_DNA"/>
</dbReference>
<evidence type="ECO:0000256" key="5">
    <source>
        <dbReference type="RuleBase" id="RU004404"/>
    </source>
</evidence>
<evidence type="ECO:0000256" key="4">
    <source>
        <dbReference type="ARBA" id="ARBA00022825"/>
    </source>
</evidence>
<dbReference type="GO" id="GO:0004252">
    <property type="term" value="F:serine-type endopeptidase activity"/>
    <property type="evidence" value="ECO:0007669"/>
    <property type="project" value="InterPro"/>
</dbReference>
<dbReference type="PANTHER" id="PTHR32060">
    <property type="entry name" value="TAIL-SPECIFIC PROTEASE"/>
    <property type="match status" value="1"/>
</dbReference>
<dbReference type="InterPro" id="IPR001940">
    <property type="entry name" value="Peptidase_S1C"/>
</dbReference>
<keyword evidence="9" id="KW-1185">Reference proteome</keyword>
<sequence length="459" mass="49046">MPLISRTSAAAVAVGAIIGVSLTLTHGVLADKDQSAGGDIPVKDLQTFVEILNRVKSDYVEPVDDKKLLENATRGMVEGLDPHSSYLNKDEFKDLNVATTGKFGGLGIEVQMQDGYVRVVSPIDDTPAAKAGIKPGDLIVKIDDTPVKGLTLTDAVSKMRGDPGSKVTLTIAREGADKPLIVELKRDIIAVASVRSRMLDPGMGYIRISSFNVDTGENLNKELNKLKKEAGGDLKGLVLDMRNNPGGVLDAAVKVSDAFIEKGTIVSIKGRDPSNTREFVATPGDLLNGHPLVVLVNGGSASASEIVAGALQDDKRAVLMGSRTFGKGSVQTIMPLQNDTAIKITTARYYTPSGRSIQAEGIEPDIALRILKVSKDEQEGFEMVKESDLKGSLHNEKEKLKEKKDADKPAEANAVEAEANAKNKDTDKKGKEQQSLAESDYQLYEALNLLKGLVITSGK</sequence>
<dbReference type="SUPFAM" id="SSF52096">
    <property type="entry name" value="ClpP/crotonase"/>
    <property type="match status" value="1"/>
</dbReference>
<dbReference type="GO" id="GO:0007165">
    <property type="term" value="P:signal transduction"/>
    <property type="evidence" value="ECO:0007669"/>
    <property type="project" value="TreeGrafter"/>
</dbReference>
<name>A0A2T5MG94_9GAMM</name>
<dbReference type="SUPFAM" id="SSF50156">
    <property type="entry name" value="PDZ domain-like"/>
    <property type="match status" value="1"/>
</dbReference>
<evidence type="ECO:0000256" key="6">
    <source>
        <dbReference type="SAM" id="MobiDB-lite"/>
    </source>
</evidence>
<dbReference type="PRINTS" id="PR00834">
    <property type="entry name" value="PROTEASES2C"/>
</dbReference>
<proteinExistence type="inferred from homology"/>
<dbReference type="NCBIfam" id="TIGR00225">
    <property type="entry name" value="prc"/>
    <property type="match status" value="1"/>
</dbReference>
<evidence type="ECO:0000256" key="1">
    <source>
        <dbReference type="ARBA" id="ARBA00009179"/>
    </source>
</evidence>
<dbReference type="Gene3D" id="3.90.226.10">
    <property type="entry name" value="2-enoyl-CoA Hydratase, Chain A, domain 1"/>
    <property type="match status" value="1"/>
</dbReference>
<organism evidence="8 9">
    <name type="scientific">Stenotrophobium rhamnosiphilum</name>
    <dbReference type="NCBI Taxonomy" id="2029166"/>
    <lineage>
        <taxon>Bacteria</taxon>
        <taxon>Pseudomonadati</taxon>
        <taxon>Pseudomonadota</taxon>
        <taxon>Gammaproteobacteria</taxon>
        <taxon>Nevskiales</taxon>
        <taxon>Nevskiaceae</taxon>
        <taxon>Stenotrophobium</taxon>
    </lineage>
</organism>
<dbReference type="InterPro" id="IPR005151">
    <property type="entry name" value="Tail-specific_protease"/>
</dbReference>
<dbReference type="Pfam" id="PF03572">
    <property type="entry name" value="Peptidase_S41"/>
    <property type="match status" value="1"/>
</dbReference>
<dbReference type="CDD" id="cd07560">
    <property type="entry name" value="Peptidase_S41_CPP"/>
    <property type="match status" value="1"/>
</dbReference>
<evidence type="ECO:0000259" key="7">
    <source>
        <dbReference type="PROSITE" id="PS50106"/>
    </source>
</evidence>
<dbReference type="InterPro" id="IPR004447">
    <property type="entry name" value="Peptidase_S41A"/>
</dbReference>
<keyword evidence="3 5" id="KW-0378">Hydrolase</keyword>
<dbReference type="CDD" id="cd06782">
    <property type="entry name" value="cpPDZ_CPP-like"/>
    <property type="match status" value="1"/>
</dbReference>
<protein>
    <submittedName>
        <fullName evidence="8">Peptidase S41</fullName>
    </submittedName>
</protein>
<evidence type="ECO:0000256" key="3">
    <source>
        <dbReference type="ARBA" id="ARBA00022801"/>
    </source>
</evidence>
<dbReference type="RefSeq" id="WP_107940150.1">
    <property type="nucleotide sequence ID" value="NZ_QANS01000003.1"/>
</dbReference>
<accession>A0A2T5MG94</accession>
<keyword evidence="2 5" id="KW-0645">Protease</keyword>
<feature type="domain" description="PDZ" evidence="7">
    <location>
        <begin position="92"/>
        <end position="160"/>
    </location>
</feature>
<comment type="caution">
    <text evidence="8">The sequence shown here is derived from an EMBL/GenBank/DDBJ whole genome shotgun (WGS) entry which is preliminary data.</text>
</comment>
<dbReference type="SMART" id="SM00228">
    <property type="entry name" value="PDZ"/>
    <property type="match status" value="1"/>
</dbReference>
<dbReference type="PANTHER" id="PTHR32060:SF30">
    <property type="entry name" value="CARBOXY-TERMINAL PROCESSING PROTEASE CTPA"/>
    <property type="match status" value="1"/>
</dbReference>
<evidence type="ECO:0000313" key="9">
    <source>
        <dbReference type="Proteomes" id="UP000244248"/>
    </source>
</evidence>
<dbReference type="OrthoDB" id="9812068at2"/>
<dbReference type="GO" id="GO:0030288">
    <property type="term" value="C:outer membrane-bounded periplasmic space"/>
    <property type="evidence" value="ECO:0007669"/>
    <property type="project" value="TreeGrafter"/>
</dbReference>
<evidence type="ECO:0000313" key="8">
    <source>
        <dbReference type="EMBL" id="PTU31604.1"/>
    </source>
</evidence>
<dbReference type="GO" id="GO:0006508">
    <property type="term" value="P:proteolysis"/>
    <property type="evidence" value="ECO:0007669"/>
    <property type="project" value="UniProtKB-KW"/>
</dbReference>
<feature type="region of interest" description="Disordered" evidence="6">
    <location>
        <begin position="388"/>
        <end position="436"/>
    </location>
</feature>
<evidence type="ECO:0000256" key="2">
    <source>
        <dbReference type="ARBA" id="ARBA00022670"/>
    </source>
</evidence>
<dbReference type="Gene3D" id="3.30.750.44">
    <property type="match status" value="1"/>
</dbReference>